<dbReference type="AlphaFoldDB" id="A0AAN6RLV4"/>
<dbReference type="InterPro" id="IPR051478">
    <property type="entry name" value="Beta-lactamase-like_AB/R"/>
</dbReference>
<feature type="domain" description="Beta-lactamase-related" evidence="3">
    <location>
        <begin position="92"/>
        <end position="391"/>
    </location>
</feature>
<reference evidence="5 6" key="1">
    <citation type="submission" date="2021-02" db="EMBL/GenBank/DDBJ databases">
        <title>Genome assembly of Pseudopithomyces chartarum.</title>
        <authorList>
            <person name="Jauregui R."/>
            <person name="Singh J."/>
            <person name="Voisey C."/>
        </authorList>
    </citation>
    <scope>NUCLEOTIDE SEQUENCE [LARGE SCALE GENOMIC DNA]</scope>
    <source>
        <strain evidence="5 6">AGR01</strain>
    </source>
</reference>
<sequence length="581" mass="64947">MLSRFFGVAFAALASATCYEPSFAHPPPEYDRHHPALKDAFTHIHDVLTITLGDPKYNSTSISVEITSSKESLWEFHHTAHERNSSRPDIPQVNGDALYRIASITKAFTVLGLLQQHAAGNLSLDEPLDKYISELKAPQNGTIPWKDITLRSLASQLSGIPRELAQSDLINSENLVEEWGLPPVSREGLITCDEYSEDYQKPCTADDLVRSVKAGRPIFAPNQQSTYSNVAFELISLAIANVTNQTYESYIEDAIFKPLEMKKSTFSKPQDSAGVIPLWPHYWDVDEGIQNPTGGIYTSSNDLSKFVRYVLANYNGITHALNWLHPVSNSKNLHNFYGMPWEIFQSDRVLPNSKRTIRFITKGGALPGYFSLIIFIPQYDLGITLLIGGSPDIFDTLLETVSIGVARAAEEVAISQLQQGYAGRYIAADPNLNSSLILNADHRGLVVENFISNATDVLQSSLVEYLGRPKGKPWYLLLVPTLLYRNEEDQKGEVWRMHVATERPKGDRDIWDDSCITDIDGMLYGGVPLNEVTLWKGPSGLVYDIELVGFRVNLTRIFSHPPAVLQLEDDEDTKEETQMEL</sequence>
<comment type="similarity">
    <text evidence="1">Belongs to the beta-lactamase family.</text>
</comment>
<keyword evidence="2" id="KW-0732">Signal</keyword>
<evidence type="ECO:0000256" key="2">
    <source>
        <dbReference type="SAM" id="SignalP"/>
    </source>
</evidence>
<evidence type="ECO:0000313" key="6">
    <source>
        <dbReference type="Proteomes" id="UP001280581"/>
    </source>
</evidence>
<organism evidence="5 6">
    <name type="scientific">Pseudopithomyces chartarum</name>
    <dbReference type="NCBI Taxonomy" id="1892770"/>
    <lineage>
        <taxon>Eukaryota</taxon>
        <taxon>Fungi</taxon>
        <taxon>Dikarya</taxon>
        <taxon>Ascomycota</taxon>
        <taxon>Pezizomycotina</taxon>
        <taxon>Dothideomycetes</taxon>
        <taxon>Pleosporomycetidae</taxon>
        <taxon>Pleosporales</taxon>
        <taxon>Massarineae</taxon>
        <taxon>Didymosphaeriaceae</taxon>
        <taxon>Pseudopithomyces</taxon>
    </lineage>
</organism>
<dbReference type="SUPFAM" id="SSF56601">
    <property type="entry name" value="beta-lactamase/transpeptidase-like"/>
    <property type="match status" value="1"/>
</dbReference>
<comment type="caution">
    <text evidence="5">The sequence shown here is derived from an EMBL/GenBank/DDBJ whole genome shotgun (WGS) entry which is preliminary data.</text>
</comment>
<evidence type="ECO:0000313" key="5">
    <source>
        <dbReference type="EMBL" id="KAK3217163.1"/>
    </source>
</evidence>
<dbReference type="InterPro" id="IPR012338">
    <property type="entry name" value="Beta-lactam/transpept-like"/>
</dbReference>
<feature type="domain" description="Beta-lactamase-like ARB-00930-like C-terminal" evidence="4">
    <location>
        <begin position="413"/>
        <end position="556"/>
    </location>
</feature>
<dbReference type="InterPro" id="IPR001466">
    <property type="entry name" value="Beta-lactam-related"/>
</dbReference>
<evidence type="ECO:0000256" key="1">
    <source>
        <dbReference type="ARBA" id="ARBA00038473"/>
    </source>
</evidence>
<feature type="signal peptide" evidence="2">
    <location>
        <begin position="1"/>
        <end position="24"/>
    </location>
</feature>
<keyword evidence="6" id="KW-1185">Reference proteome</keyword>
<dbReference type="PANTHER" id="PTHR22935">
    <property type="entry name" value="PENICILLIN-BINDING PROTEIN"/>
    <property type="match status" value="1"/>
</dbReference>
<dbReference type="PANTHER" id="PTHR22935:SF95">
    <property type="entry name" value="BETA-LACTAMASE-LIKE 1-RELATED"/>
    <property type="match status" value="1"/>
</dbReference>
<dbReference type="InterPro" id="IPR058664">
    <property type="entry name" value="ARB_00930-like_C"/>
</dbReference>
<evidence type="ECO:0000259" key="4">
    <source>
        <dbReference type="Pfam" id="PF26335"/>
    </source>
</evidence>
<dbReference type="Gene3D" id="3.40.710.10">
    <property type="entry name" value="DD-peptidase/beta-lactamase superfamily"/>
    <property type="match status" value="1"/>
</dbReference>
<dbReference type="Pfam" id="PF00144">
    <property type="entry name" value="Beta-lactamase"/>
    <property type="match status" value="1"/>
</dbReference>
<protein>
    <recommendedName>
        <fullName evidence="7">Beta-lactamase-related domain-containing protein</fullName>
    </recommendedName>
</protein>
<evidence type="ECO:0000259" key="3">
    <source>
        <dbReference type="Pfam" id="PF00144"/>
    </source>
</evidence>
<name>A0AAN6RLV4_9PLEO</name>
<evidence type="ECO:0008006" key="7">
    <source>
        <dbReference type="Google" id="ProtNLM"/>
    </source>
</evidence>
<dbReference type="Pfam" id="PF26335">
    <property type="entry name" value="ARB_00930_C"/>
    <property type="match status" value="1"/>
</dbReference>
<proteinExistence type="inferred from homology"/>
<dbReference type="Proteomes" id="UP001280581">
    <property type="component" value="Unassembled WGS sequence"/>
</dbReference>
<feature type="chain" id="PRO_5043012896" description="Beta-lactamase-related domain-containing protein" evidence="2">
    <location>
        <begin position="25"/>
        <end position="581"/>
    </location>
</feature>
<dbReference type="EMBL" id="WVTA01000001">
    <property type="protein sequence ID" value="KAK3217163.1"/>
    <property type="molecule type" value="Genomic_DNA"/>
</dbReference>
<gene>
    <name evidence="5" type="ORF">GRF29_1g2161012</name>
</gene>
<accession>A0AAN6RLV4</accession>